<proteinExistence type="predicted"/>
<comment type="caution">
    <text evidence="1">The sequence shown here is derived from an EMBL/GenBank/DDBJ whole genome shotgun (WGS) entry which is preliminary data.</text>
</comment>
<gene>
    <name evidence="1" type="ORF">S12H4_04873</name>
</gene>
<dbReference type="EMBL" id="BARW01001552">
    <property type="protein sequence ID" value="GAI61021.1"/>
    <property type="molecule type" value="Genomic_DNA"/>
</dbReference>
<organism evidence="1">
    <name type="scientific">marine sediment metagenome</name>
    <dbReference type="NCBI Taxonomy" id="412755"/>
    <lineage>
        <taxon>unclassified sequences</taxon>
        <taxon>metagenomes</taxon>
        <taxon>ecological metagenomes</taxon>
    </lineage>
</organism>
<evidence type="ECO:0000313" key="1">
    <source>
        <dbReference type="EMBL" id="GAI61021.1"/>
    </source>
</evidence>
<protein>
    <submittedName>
        <fullName evidence="1">Uncharacterized protein</fullName>
    </submittedName>
</protein>
<dbReference type="AlphaFoldDB" id="X1R1S8"/>
<feature type="non-terminal residue" evidence="1">
    <location>
        <position position="301"/>
    </location>
</feature>
<sequence>MVTKENYDHVKKIIKTYPNLPFGQLLEKIQSSEKYLSRGTLNKALKELIDDKVVGNLDKKYFFIGEIKNIRTELLNTSILTKSRITNFILKLYTINKLNQMDLEPLIIELCKNYVNSMNENFENPEYEEEMKKFYNKESIQKIQMYISELKTSYKRESSNLLIKAKEPLTILYFVEKSIKDQLKINIESRKDIFLSDKSIESFYSRIIDVIFENIILNPEFLNSVESLGDLKFKLEISYDPLDLENFFNLNFLSDKVAILDELKDLIFDYNLKDKTLKNTIFDNAKAQTKRRNERILKLER</sequence>
<name>X1R1S8_9ZZZZ</name>
<reference evidence="1" key="1">
    <citation type="journal article" date="2014" name="Front. Microbiol.">
        <title>High frequency of phylogenetically diverse reductive dehalogenase-homologous genes in deep subseafloor sedimentary metagenomes.</title>
        <authorList>
            <person name="Kawai M."/>
            <person name="Futagami T."/>
            <person name="Toyoda A."/>
            <person name="Takaki Y."/>
            <person name="Nishi S."/>
            <person name="Hori S."/>
            <person name="Arai W."/>
            <person name="Tsubouchi T."/>
            <person name="Morono Y."/>
            <person name="Uchiyama I."/>
            <person name="Ito T."/>
            <person name="Fujiyama A."/>
            <person name="Inagaki F."/>
            <person name="Takami H."/>
        </authorList>
    </citation>
    <scope>NUCLEOTIDE SEQUENCE</scope>
    <source>
        <strain evidence="1">Expedition CK06-06</strain>
    </source>
</reference>
<accession>X1R1S8</accession>